<proteinExistence type="predicted"/>
<keyword evidence="2" id="KW-1185">Reference proteome</keyword>
<comment type="caution">
    <text evidence="1">The sequence shown here is derived from an EMBL/GenBank/DDBJ whole genome shotgun (WGS) entry which is preliminary data.</text>
</comment>
<protein>
    <submittedName>
        <fullName evidence="1">Uncharacterized protein</fullName>
    </submittedName>
</protein>
<name>A0ACC0XPB5_9ROSI</name>
<organism evidence="1 2">
    <name type="scientific">Pistacia integerrima</name>
    <dbReference type="NCBI Taxonomy" id="434235"/>
    <lineage>
        <taxon>Eukaryota</taxon>
        <taxon>Viridiplantae</taxon>
        <taxon>Streptophyta</taxon>
        <taxon>Embryophyta</taxon>
        <taxon>Tracheophyta</taxon>
        <taxon>Spermatophyta</taxon>
        <taxon>Magnoliopsida</taxon>
        <taxon>eudicotyledons</taxon>
        <taxon>Gunneridae</taxon>
        <taxon>Pentapetalae</taxon>
        <taxon>rosids</taxon>
        <taxon>malvids</taxon>
        <taxon>Sapindales</taxon>
        <taxon>Anacardiaceae</taxon>
        <taxon>Pistacia</taxon>
    </lineage>
</organism>
<evidence type="ECO:0000313" key="1">
    <source>
        <dbReference type="EMBL" id="KAJ0020369.1"/>
    </source>
</evidence>
<sequence length="672" mass="74564">MAAAHRSLLLWMVFNVYLISLTSAQDENQFIYHGFSESKLHLDGMAEILSNGLLQLTNATELQTGHAFYPFSFKSNVSSYKSLSFSTNFVFGIVPDPNNKNSGHGMAFVVSPSLDLSKSKPTAYLGLFNSSNYGLSTNHILAVELDTVQSAEYNDINGNHVGIDVNNLESNESATATYFSDKEVKNITLELASGNPMQIWIDFDETEKLLNVTLAPIRIPKPNRPLLSTSIDLSQIFLDSMYVGFSASTGELVSGQYILGWSFNKSGQAQNLDITKLPSLPALPARGSKKRILKIIASLIVAVVVLIAIGATVYIFQKKKYEELCEDWERKYGPHRFSYKNLYKATKGFNDKELIGEGGFGKVYRGVIPSSNEQIAVKKVSHDSKQGMSEFVAEIVSMGRLRHRNLVQLRGYCRRRQELILVYDYMAHGSLDKMLYSDTRPGLNWFQRFRILRGIASGLLYLHEDGEQVVLHRDIKPGNILLDVDLSGKLGDFGLARFYDHGSNPKTTNLVGTLGYLAPELLRTGKATTSTDVFAFGACMLEVACGRKPMAIEPGNLNLVDWVIDCWKRGNILDATDPRLEGLYAEEQTELVLKLGLFCSQPNPAARPSMRQVMQYLDGDVMLPHITPDGPLIAAFTASNEASNVLVNFSELLERVSSHTMSTVESIVMEGR</sequence>
<dbReference type="EMBL" id="CM047746">
    <property type="protein sequence ID" value="KAJ0020369.1"/>
    <property type="molecule type" value="Genomic_DNA"/>
</dbReference>
<dbReference type="Proteomes" id="UP001163603">
    <property type="component" value="Chromosome 11"/>
</dbReference>
<accession>A0ACC0XPB5</accession>
<reference evidence="2" key="1">
    <citation type="journal article" date="2023" name="G3 (Bethesda)">
        <title>Genome assembly and association tests identify interacting loci associated with vigor, precocity, and sex in interspecific pistachio rootstocks.</title>
        <authorList>
            <person name="Palmer W."/>
            <person name="Jacygrad E."/>
            <person name="Sagayaradj S."/>
            <person name="Cavanaugh K."/>
            <person name="Han R."/>
            <person name="Bertier L."/>
            <person name="Beede B."/>
            <person name="Kafkas S."/>
            <person name="Golino D."/>
            <person name="Preece J."/>
            <person name="Michelmore R."/>
        </authorList>
    </citation>
    <scope>NUCLEOTIDE SEQUENCE [LARGE SCALE GENOMIC DNA]</scope>
</reference>
<gene>
    <name evidence="1" type="ORF">Pint_32765</name>
</gene>
<evidence type="ECO:0000313" key="2">
    <source>
        <dbReference type="Proteomes" id="UP001163603"/>
    </source>
</evidence>